<dbReference type="Proteomes" id="UP000023152">
    <property type="component" value="Unassembled WGS sequence"/>
</dbReference>
<evidence type="ECO:0000313" key="2">
    <source>
        <dbReference type="Proteomes" id="UP000023152"/>
    </source>
</evidence>
<name>X6MVR0_RETFI</name>
<proteinExistence type="predicted"/>
<reference evidence="1 2" key="1">
    <citation type="journal article" date="2013" name="Curr. Biol.">
        <title>The Genome of the Foraminiferan Reticulomyxa filosa.</title>
        <authorList>
            <person name="Glockner G."/>
            <person name="Hulsmann N."/>
            <person name="Schleicher M."/>
            <person name="Noegel A.A."/>
            <person name="Eichinger L."/>
            <person name="Gallinger C."/>
            <person name="Pawlowski J."/>
            <person name="Sierra R."/>
            <person name="Euteneuer U."/>
            <person name="Pillet L."/>
            <person name="Moustafa A."/>
            <person name="Platzer M."/>
            <person name="Groth M."/>
            <person name="Szafranski K."/>
            <person name="Schliwa M."/>
        </authorList>
    </citation>
    <scope>NUCLEOTIDE SEQUENCE [LARGE SCALE GENOMIC DNA]</scope>
</reference>
<comment type="caution">
    <text evidence="1">The sequence shown here is derived from an EMBL/GenBank/DDBJ whole genome shotgun (WGS) entry which is preliminary data.</text>
</comment>
<dbReference type="AlphaFoldDB" id="X6MVR0"/>
<evidence type="ECO:0000313" key="1">
    <source>
        <dbReference type="EMBL" id="ETO17904.1"/>
    </source>
</evidence>
<keyword evidence="2" id="KW-1185">Reference proteome</keyword>
<protein>
    <submittedName>
        <fullName evidence="1">Uncharacterized protein</fullName>
    </submittedName>
</protein>
<gene>
    <name evidence="1" type="ORF">RFI_19403</name>
</gene>
<dbReference type="EMBL" id="ASPP01015787">
    <property type="protein sequence ID" value="ETO17904.1"/>
    <property type="molecule type" value="Genomic_DNA"/>
</dbReference>
<sequence length="120" mass="14202">NHDIRKNFPRLKVLSLESVKGSWRQQWLQETLNAMCEKMIMFRLFDVKWNWKHPLVLPKYLEFFRCTARDPDFINQSGNSADQDEIRGLSPTEVSAYNAKTNNCTEYIDFNNCIKLVEVL</sequence>
<organism evidence="1 2">
    <name type="scientific">Reticulomyxa filosa</name>
    <dbReference type="NCBI Taxonomy" id="46433"/>
    <lineage>
        <taxon>Eukaryota</taxon>
        <taxon>Sar</taxon>
        <taxon>Rhizaria</taxon>
        <taxon>Retaria</taxon>
        <taxon>Foraminifera</taxon>
        <taxon>Monothalamids</taxon>
        <taxon>Reticulomyxidae</taxon>
        <taxon>Reticulomyxa</taxon>
    </lineage>
</organism>
<accession>X6MVR0</accession>
<feature type="non-terminal residue" evidence="1">
    <location>
        <position position="1"/>
    </location>
</feature>